<evidence type="ECO:0000256" key="5">
    <source>
        <dbReference type="SAM" id="Phobius"/>
    </source>
</evidence>
<sequence length="318" mass="33873">MSDDGRVAVVVGAGTIGLGWVVLFLAHGLTVRVVSTRGAAAEGAVRDALELFAPGLPGHPVPPARLARRLEIVPELERALDGADVVQENTPENLELKQGLFARLGAGADPRTLLLSSTSTLVPDELSARMAAPGRVVVGHPFNPPHLVPLVEVVGGTRTDPDAVAGAVRFYESVGKVPVVLRRPIMAFAANRLQSALLREAIHLVREGVVTVGELDEVVTASVGPRWATMGPFRSFHLGGGEGGLRRWLTTLGAGLQKGWQELGEPVLDDDTIELLLAQAEEAFGDIPYRDLAARRDVLLRTVLEALDRVREDDPAPL</sequence>
<gene>
    <name evidence="8" type="ORF">AVDCRST_MAG41-597</name>
</gene>
<dbReference type="Pfam" id="PF00725">
    <property type="entry name" value="3HCDH"/>
    <property type="match status" value="1"/>
</dbReference>
<dbReference type="AlphaFoldDB" id="A0A6J4HFD7"/>
<keyword evidence="3 8" id="KW-0560">Oxidoreductase</keyword>
<feature type="domain" description="3-hydroxyacyl-CoA dehydrogenase C-terminal" evidence="6">
    <location>
        <begin position="188"/>
        <end position="253"/>
    </location>
</feature>
<dbReference type="Gene3D" id="3.40.50.720">
    <property type="entry name" value="NAD(P)-binding Rossmann-like Domain"/>
    <property type="match status" value="1"/>
</dbReference>
<reference evidence="8" key="1">
    <citation type="submission" date="2020-02" db="EMBL/GenBank/DDBJ databases">
        <authorList>
            <person name="Meier V. D."/>
        </authorList>
    </citation>
    <scope>NUCLEOTIDE SEQUENCE</scope>
    <source>
        <strain evidence="8">AVDCRST_MAG41</strain>
    </source>
</reference>
<dbReference type="PANTHER" id="PTHR48075:SF5">
    <property type="entry name" value="3-HYDROXYBUTYRYL-COA DEHYDROGENASE"/>
    <property type="match status" value="1"/>
</dbReference>
<keyword evidence="5" id="KW-0812">Transmembrane</keyword>
<evidence type="ECO:0000256" key="2">
    <source>
        <dbReference type="ARBA" id="ARBA00009463"/>
    </source>
</evidence>
<evidence type="ECO:0000256" key="3">
    <source>
        <dbReference type="ARBA" id="ARBA00023002"/>
    </source>
</evidence>
<accession>A0A6J4HFD7</accession>
<feature type="site" description="Important for catalytic activity" evidence="4">
    <location>
        <position position="140"/>
    </location>
</feature>
<dbReference type="InterPro" id="IPR013328">
    <property type="entry name" value="6PGD_dom2"/>
</dbReference>
<dbReference type="SUPFAM" id="SSF48179">
    <property type="entry name" value="6-phosphogluconate dehydrogenase C-terminal domain-like"/>
    <property type="match status" value="1"/>
</dbReference>
<keyword evidence="5" id="KW-1133">Transmembrane helix</keyword>
<dbReference type="Pfam" id="PF02737">
    <property type="entry name" value="3HCDH_N"/>
    <property type="match status" value="1"/>
</dbReference>
<dbReference type="EMBL" id="CADCTP010000058">
    <property type="protein sequence ID" value="CAA9222918.1"/>
    <property type="molecule type" value="Genomic_DNA"/>
</dbReference>
<comment type="similarity">
    <text evidence="2">Belongs to the 3-hydroxyacyl-CoA dehydrogenase family.</text>
</comment>
<name>A0A6J4HFD7_9ACTN</name>
<keyword evidence="5" id="KW-0472">Membrane</keyword>
<feature type="domain" description="3-hydroxyacyl-CoA dehydrogenase NAD binding" evidence="7">
    <location>
        <begin position="9"/>
        <end position="182"/>
    </location>
</feature>
<evidence type="ECO:0000256" key="4">
    <source>
        <dbReference type="PIRSR" id="PIRSR000105-1"/>
    </source>
</evidence>
<dbReference type="EC" id="1.1.1.35" evidence="8"/>
<evidence type="ECO:0000259" key="7">
    <source>
        <dbReference type="Pfam" id="PF02737"/>
    </source>
</evidence>
<feature type="transmembrane region" description="Helical" evidence="5">
    <location>
        <begin position="7"/>
        <end position="29"/>
    </location>
</feature>
<evidence type="ECO:0000313" key="8">
    <source>
        <dbReference type="EMBL" id="CAA9222918.1"/>
    </source>
</evidence>
<dbReference type="PANTHER" id="PTHR48075">
    <property type="entry name" value="3-HYDROXYACYL-COA DEHYDROGENASE FAMILY PROTEIN"/>
    <property type="match status" value="1"/>
</dbReference>
<dbReference type="PIRSF" id="PIRSF000105">
    <property type="entry name" value="HCDH"/>
    <property type="match status" value="1"/>
</dbReference>
<dbReference type="InterPro" id="IPR006108">
    <property type="entry name" value="3HC_DH_C"/>
</dbReference>
<organism evidence="8">
    <name type="scientific">uncultured Mycobacteriales bacterium</name>
    <dbReference type="NCBI Taxonomy" id="581187"/>
    <lineage>
        <taxon>Bacteria</taxon>
        <taxon>Bacillati</taxon>
        <taxon>Actinomycetota</taxon>
        <taxon>Actinomycetes</taxon>
        <taxon>Mycobacteriales</taxon>
        <taxon>environmental samples</taxon>
    </lineage>
</organism>
<dbReference type="InterPro" id="IPR022694">
    <property type="entry name" value="3-OHacyl-CoA_DH"/>
</dbReference>
<protein>
    <submittedName>
        <fullName evidence="8">3-hydroxyacyl-CoA dehydrogenase</fullName>
        <ecNumber evidence="8">1.1.1.35</ecNumber>
    </submittedName>
</protein>
<dbReference type="GO" id="GO:0003857">
    <property type="term" value="F:(3S)-3-hydroxyacyl-CoA dehydrogenase (NAD+) activity"/>
    <property type="evidence" value="ECO:0007669"/>
    <property type="project" value="UniProtKB-EC"/>
</dbReference>
<dbReference type="InterPro" id="IPR006176">
    <property type="entry name" value="3-OHacyl-CoA_DH_NAD-bd"/>
</dbReference>
<dbReference type="GO" id="GO:0070403">
    <property type="term" value="F:NAD+ binding"/>
    <property type="evidence" value="ECO:0007669"/>
    <property type="project" value="InterPro"/>
</dbReference>
<dbReference type="Gene3D" id="1.10.1040.10">
    <property type="entry name" value="N-(1-d-carboxylethyl)-l-norvaline Dehydrogenase, domain 2"/>
    <property type="match status" value="1"/>
</dbReference>
<proteinExistence type="inferred from homology"/>
<dbReference type="SUPFAM" id="SSF51735">
    <property type="entry name" value="NAD(P)-binding Rossmann-fold domains"/>
    <property type="match status" value="1"/>
</dbReference>
<dbReference type="InterPro" id="IPR008927">
    <property type="entry name" value="6-PGluconate_DH-like_C_sf"/>
</dbReference>
<dbReference type="GO" id="GO:0006631">
    <property type="term" value="P:fatty acid metabolic process"/>
    <property type="evidence" value="ECO:0007669"/>
    <property type="project" value="InterPro"/>
</dbReference>
<evidence type="ECO:0000256" key="1">
    <source>
        <dbReference type="ARBA" id="ARBA00005086"/>
    </source>
</evidence>
<comment type="pathway">
    <text evidence="1">Lipid metabolism; butanoate metabolism.</text>
</comment>
<dbReference type="InterPro" id="IPR036291">
    <property type="entry name" value="NAD(P)-bd_dom_sf"/>
</dbReference>
<evidence type="ECO:0000259" key="6">
    <source>
        <dbReference type="Pfam" id="PF00725"/>
    </source>
</evidence>